<dbReference type="EMBL" id="WBZC01000031">
    <property type="protein sequence ID" value="KAB3534172.1"/>
    <property type="molecule type" value="Genomic_DNA"/>
</dbReference>
<evidence type="ECO:0000313" key="2">
    <source>
        <dbReference type="EMBL" id="KAB3534172.1"/>
    </source>
</evidence>
<keyword evidence="1" id="KW-1133">Transmembrane helix</keyword>
<feature type="transmembrane region" description="Helical" evidence="1">
    <location>
        <begin position="12"/>
        <end position="33"/>
    </location>
</feature>
<name>A0A6I0F4C7_9FIRM</name>
<evidence type="ECO:0000256" key="1">
    <source>
        <dbReference type="SAM" id="Phobius"/>
    </source>
</evidence>
<dbReference type="RefSeq" id="WP_151861393.1">
    <property type="nucleotide sequence ID" value="NZ_WBZC01000031.1"/>
</dbReference>
<keyword evidence="1" id="KW-0812">Transmembrane</keyword>
<accession>A0A6I0F4C7</accession>
<dbReference type="InterPro" id="IPR025480">
    <property type="entry name" value="DUF4330"/>
</dbReference>
<keyword evidence="3" id="KW-1185">Reference proteome</keyword>
<comment type="caution">
    <text evidence="2">The sequence shown here is derived from an EMBL/GenBank/DDBJ whole genome shotgun (WGS) entry which is preliminary data.</text>
</comment>
<proteinExistence type="predicted"/>
<dbReference type="AlphaFoldDB" id="A0A6I0F4C7"/>
<dbReference type="OrthoDB" id="1723529at2"/>
<reference evidence="2 3" key="1">
    <citation type="submission" date="2019-10" db="EMBL/GenBank/DDBJ databases">
        <title>Alkaliphilus serpentinus sp. nov. and Alkaliphilus pronyensis sp. nov., two novel anaerobic alkaliphilic species isolated from the serpentinized-hosted hydrothermal field of the Prony Bay (New Caledonia).</title>
        <authorList>
            <person name="Postec A."/>
        </authorList>
    </citation>
    <scope>NUCLEOTIDE SEQUENCE [LARGE SCALE GENOMIC DNA]</scope>
    <source>
        <strain evidence="2 3">LacV</strain>
    </source>
</reference>
<sequence length="163" mass="18561">MKLIDNKGRIFGKINIFDLLIIVIILYGGFWGYQRYNEVQPANSEESEIHLQLFIHEVRNVTTEAIQVGDMLYSSQNNRFIGEIIDKQVNGAEKLVETKDGKVVKSEIPGKYDMLITVKSFGTVNDRNIIIGSKEVRVGMPLKVYTNLYEVSTTVFVVDEVEK</sequence>
<evidence type="ECO:0000313" key="3">
    <source>
        <dbReference type="Proteomes" id="UP000432715"/>
    </source>
</evidence>
<dbReference type="Proteomes" id="UP000432715">
    <property type="component" value="Unassembled WGS sequence"/>
</dbReference>
<organism evidence="2 3">
    <name type="scientific">Alkaliphilus pronyensis</name>
    <dbReference type="NCBI Taxonomy" id="1482732"/>
    <lineage>
        <taxon>Bacteria</taxon>
        <taxon>Bacillati</taxon>
        <taxon>Bacillota</taxon>
        <taxon>Clostridia</taxon>
        <taxon>Peptostreptococcales</taxon>
        <taxon>Natronincolaceae</taxon>
        <taxon>Alkaliphilus</taxon>
    </lineage>
</organism>
<gene>
    <name evidence="2" type="ORF">F8154_09550</name>
</gene>
<keyword evidence="1" id="KW-0472">Membrane</keyword>
<dbReference type="Pfam" id="PF14221">
    <property type="entry name" value="DUF4330"/>
    <property type="match status" value="1"/>
</dbReference>
<protein>
    <submittedName>
        <fullName evidence="2">DUF4330 domain-containing protein</fullName>
    </submittedName>
</protein>